<dbReference type="CDD" id="cd06558">
    <property type="entry name" value="crotonase-like"/>
    <property type="match status" value="1"/>
</dbReference>
<dbReference type="InterPro" id="IPR001753">
    <property type="entry name" value="Enoyl-CoA_hydra/iso"/>
</dbReference>
<dbReference type="InterPro" id="IPR014748">
    <property type="entry name" value="Enoyl-CoA_hydra_C"/>
</dbReference>
<dbReference type="AlphaFoldDB" id="H5SQ09"/>
<proteinExistence type="inferred from homology"/>
<dbReference type="PROSITE" id="PS00166">
    <property type="entry name" value="ENOYL_COA_HYDRATASE"/>
    <property type="match status" value="1"/>
</dbReference>
<name>H5SQ09_9BACT</name>
<reference evidence="3" key="1">
    <citation type="journal article" date="2005" name="Environ. Microbiol.">
        <title>Genetic and functional properties of uncultivated thermophilic crenarchaeotes from a subsurface gold mine as revealed by analysis of genome fragments.</title>
        <authorList>
            <person name="Nunoura T."/>
            <person name="Hirayama H."/>
            <person name="Takami H."/>
            <person name="Oida H."/>
            <person name="Nishi S."/>
            <person name="Shimamura S."/>
            <person name="Suzuki Y."/>
            <person name="Inagaki F."/>
            <person name="Takai K."/>
            <person name="Nealson K.H."/>
            <person name="Horikoshi K."/>
        </authorList>
    </citation>
    <scope>NUCLEOTIDE SEQUENCE</scope>
</reference>
<sequence length="254" mass="27694">MTSFNRVLYSVENAIARITLNRPEKRNALDPQTLEELPQAFARAEEEATVKVIALGGAGKDFCAGLDLTTLRQAAEPAVFEKMQDAERLVRLFLQMRRMTKPIVAVVRGRALGGGCGLATACDIVLAAESAEFGYPEIRIGFVPAIVSVLLRRSVGEKKAAELMLSGRRITAVEAERLGLVTFVFPDAVFEQKCEEKLAELAAQGAQAMRLTKQILYQIDGLSFEAALRAAVDVNVLARLTEDFARGVAAFLHK</sequence>
<dbReference type="Gene3D" id="3.90.226.10">
    <property type="entry name" value="2-enoyl-CoA Hydratase, Chain A, domain 1"/>
    <property type="match status" value="1"/>
</dbReference>
<dbReference type="GO" id="GO:0003824">
    <property type="term" value="F:catalytic activity"/>
    <property type="evidence" value="ECO:0007669"/>
    <property type="project" value="InterPro"/>
</dbReference>
<gene>
    <name evidence="3" type="ORF">HGMM_F55E10C07</name>
</gene>
<dbReference type="Gene3D" id="1.10.12.10">
    <property type="entry name" value="Lyase 2-enoyl-coa Hydratase, Chain A, domain 2"/>
    <property type="match status" value="1"/>
</dbReference>
<dbReference type="SUPFAM" id="SSF52096">
    <property type="entry name" value="ClpP/crotonase"/>
    <property type="match status" value="1"/>
</dbReference>
<accession>H5SQ09</accession>
<evidence type="ECO:0000313" key="3">
    <source>
        <dbReference type="EMBL" id="BAL58245.1"/>
    </source>
</evidence>
<protein>
    <submittedName>
        <fullName evidence="3">Enoyl-CoA hydratase</fullName>
    </submittedName>
</protein>
<dbReference type="InterPro" id="IPR018376">
    <property type="entry name" value="Enoyl-CoA_hyd/isom_CS"/>
</dbReference>
<evidence type="ECO:0000256" key="1">
    <source>
        <dbReference type="ARBA" id="ARBA00005254"/>
    </source>
</evidence>
<comment type="similarity">
    <text evidence="1 2">Belongs to the enoyl-CoA hydratase/isomerase family.</text>
</comment>
<evidence type="ECO:0000256" key="2">
    <source>
        <dbReference type="RuleBase" id="RU003707"/>
    </source>
</evidence>
<dbReference type="InterPro" id="IPR051683">
    <property type="entry name" value="Enoyl-CoA_Hydratase/Isomerase"/>
</dbReference>
<dbReference type="EMBL" id="AP011798">
    <property type="protein sequence ID" value="BAL58245.1"/>
    <property type="molecule type" value="Genomic_DNA"/>
</dbReference>
<dbReference type="PANTHER" id="PTHR42964:SF1">
    <property type="entry name" value="POLYKETIDE BIOSYNTHESIS ENOYL-COA HYDRATASE PKSH-RELATED"/>
    <property type="match status" value="1"/>
</dbReference>
<organism evidence="3">
    <name type="scientific">uncultured Acidobacteriota bacterium</name>
    <dbReference type="NCBI Taxonomy" id="171953"/>
    <lineage>
        <taxon>Bacteria</taxon>
        <taxon>Pseudomonadati</taxon>
        <taxon>Acidobacteriota</taxon>
        <taxon>environmental samples</taxon>
    </lineage>
</organism>
<dbReference type="PANTHER" id="PTHR42964">
    <property type="entry name" value="ENOYL-COA HYDRATASE"/>
    <property type="match status" value="1"/>
</dbReference>
<dbReference type="InterPro" id="IPR029045">
    <property type="entry name" value="ClpP/crotonase-like_dom_sf"/>
</dbReference>
<reference evidence="3" key="2">
    <citation type="journal article" date="2012" name="PLoS ONE">
        <title>A Deeply Branching Thermophilic Bacterium with an Ancient Acetyl-CoA Pathway Dominates a Subsurface Ecosystem.</title>
        <authorList>
            <person name="Takami H."/>
            <person name="Noguchi H."/>
            <person name="Takaki Y."/>
            <person name="Uchiyama I."/>
            <person name="Toyoda A."/>
            <person name="Nishi S."/>
            <person name="Chee G.-J."/>
            <person name="Arai W."/>
            <person name="Nunoura T."/>
            <person name="Itoh T."/>
            <person name="Hattori M."/>
            <person name="Takai K."/>
        </authorList>
    </citation>
    <scope>NUCLEOTIDE SEQUENCE</scope>
</reference>
<dbReference type="Pfam" id="PF00378">
    <property type="entry name" value="ECH_1"/>
    <property type="match status" value="1"/>
</dbReference>